<evidence type="ECO:0000313" key="2">
    <source>
        <dbReference type="Proteomes" id="UP000780875"/>
    </source>
</evidence>
<name>A0ABS7UI52_9ACTN</name>
<sequence length="218" mass="22516">MPLSRPVTRLAHAPTWVLSTLAVVAVTSTGVVAGVRHADPTPDAPDAPEAAQATQAAVAPVTASVTPPAERVVDAVRLVRKPVEPSIPVATSDAAETVAAAEASSYNVPGQCLGWTREQADIPSRYDDAATAWEHASDRHPGDTSPPKGAAVYWLGGSSGHGHVAISLGDGRVRSSDAGGYGVVGTIQLERLTREWGLQYAGWSDSINGYRIPGVANA</sequence>
<proteinExistence type="predicted"/>
<evidence type="ECO:0008006" key="3">
    <source>
        <dbReference type="Google" id="ProtNLM"/>
    </source>
</evidence>
<comment type="caution">
    <text evidence="1">The sequence shown here is derived from an EMBL/GenBank/DDBJ whole genome shotgun (WGS) entry which is preliminary data.</text>
</comment>
<dbReference type="Proteomes" id="UP000780875">
    <property type="component" value="Unassembled WGS sequence"/>
</dbReference>
<dbReference type="RefSeq" id="WP_224124840.1">
    <property type="nucleotide sequence ID" value="NZ_JAIQZJ010000014.1"/>
</dbReference>
<reference evidence="1 2" key="1">
    <citation type="submission" date="2021-09" db="EMBL/GenBank/DDBJ databases">
        <title>Whole genome sequence of Nocardioides sp. GBK3QG-3.</title>
        <authorList>
            <person name="Tuo L."/>
        </authorList>
    </citation>
    <scope>NUCLEOTIDE SEQUENCE [LARGE SCALE GENOMIC DNA]</scope>
    <source>
        <strain evidence="1 2">GBK3QG-3</strain>
    </source>
</reference>
<evidence type="ECO:0000313" key="1">
    <source>
        <dbReference type="EMBL" id="MBZ5740480.1"/>
    </source>
</evidence>
<keyword evidence="2" id="KW-1185">Reference proteome</keyword>
<dbReference type="EMBL" id="JAIQZJ010000014">
    <property type="protein sequence ID" value="MBZ5740480.1"/>
    <property type="molecule type" value="Genomic_DNA"/>
</dbReference>
<protein>
    <recommendedName>
        <fullName evidence="3">CHAP domain-containing protein</fullName>
    </recommendedName>
</protein>
<accession>A0ABS7UI52</accession>
<gene>
    <name evidence="1" type="ORF">K8U61_20065</name>
</gene>
<organism evidence="1 2">
    <name type="scientific">Nocardioides mangrovi</name>
    <dbReference type="NCBI Taxonomy" id="2874580"/>
    <lineage>
        <taxon>Bacteria</taxon>
        <taxon>Bacillati</taxon>
        <taxon>Actinomycetota</taxon>
        <taxon>Actinomycetes</taxon>
        <taxon>Propionibacteriales</taxon>
        <taxon>Nocardioidaceae</taxon>
        <taxon>Nocardioides</taxon>
    </lineage>
</organism>